<dbReference type="Proteomes" id="UP000284403">
    <property type="component" value="Unassembled WGS sequence"/>
</dbReference>
<feature type="chain" id="PRO_5019382365" evidence="2">
    <location>
        <begin position="33"/>
        <end position="198"/>
    </location>
</feature>
<comment type="caution">
    <text evidence="3">The sequence shown here is derived from an EMBL/GenBank/DDBJ whole genome shotgun (WGS) entry which is preliminary data.</text>
</comment>
<dbReference type="RefSeq" id="XP_029223999.1">
    <property type="nucleotide sequence ID" value="XM_029375894.1"/>
</dbReference>
<sequence>MAMTTLAVRIRAVCALALLALLCGCCAPSVCGATTAAKVNVSVEVSCPNDAKKLRWRVADRSNSGWEECPQAVEGAQSSESAAYGNTLCLLAGSVYMWKFPAGNCPAPQPAAGTDAVAFRLACTAAANSALHNLSKSETVTISPTENPLGASDDCELPNFSQPAAEVRSGPQQFSGQRQPAGPQQQRPSNATAASSSA</sequence>
<accession>A0A422N1A8</accession>
<evidence type="ECO:0000256" key="2">
    <source>
        <dbReference type="SAM" id="SignalP"/>
    </source>
</evidence>
<evidence type="ECO:0000313" key="4">
    <source>
        <dbReference type="Proteomes" id="UP000284403"/>
    </source>
</evidence>
<evidence type="ECO:0000256" key="1">
    <source>
        <dbReference type="SAM" id="MobiDB-lite"/>
    </source>
</evidence>
<dbReference type="GeneID" id="40322679"/>
<evidence type="ECO:0000313" key="3">
    <source>
        <dbReference type="EMBL" id="RNE99256.1"/>
    </source>
</evidence>
<feature type="signal peptide" evidence="2">
    <location>
        <begin position="1"/>
        <end position="32"/>
    </location>
</feature>
<feature type="region of interest" description="Disordered" evidence="1">
    <location>
        <begin position="143"/>
        <end position="198"/>
    </location>
</feature>
<proteinExistence type="predicted"/>
<feature type="compositionally biased region" description="Polar residues" evidence="1">
    <location>
        <begin position="189"/>
        <end position="198"/>
    </location>
</feature>
<gene>
    <name evidence="3" type="ORF">Tco025E_09068</name>
</gene>
<dbReference type="AlphaFoldDB" id="A0A422N1A8"/>
<reference evidence="3 4" key="1">
    <citation type="journal article" date="2018" name="BMC Genomics">
        <title>Genomic comparison of Trypanosoma conorhini and Trypanosoma rangeli to Trypanosoma cruzi strains of high and low virulence.</title>
        <authorList>
            <person name="Bradwell K.R."/>
            <person name="Koparde V.N."/>
            <person name="Matveyev A.V."/>
            <person name="Serrano M.G."/>
            <person name="Alves J.M."/>
            <person name="Parikh H."/>
            <person name="Huang B."/>
            <person name="Lee V."/>
            <person name="Espinosa-Alvarez O."/>
            <person name="Ortiz P.A."/>
            <person name="Costa-Martins A.G."/>
            <person name="Teixeira M.M."/>
            <person name="Buck G.A."/>
        </authorList>
    </citation>
    <scope>NUCLEOTIDE SEQUENCE [LARGE SCALE GENOMIC DNA]</scope>
    <source>
        <strain evidence="3 4">025E</strain>
    </source>
</reference>
<keyword evidence="4" id="KW-1185">Reference proteome</keyword>
<feature type="compositionally biased region" description="Low complexity" evidence="1">
    <location>
        <begin position="176"/>
        <end position="188"/>
    </location>
</feature>
<protein>
    <submittedName>
        <fullName evidence="3">Mucin-like glycoprotein</fullName>
    </submittedName>
</protein>
<name>A0A422N1A8_9TRYP</name>
<dbReference type="EMBL" id="MKKU01000970">
    <property type="protein sequence ID" value="RNE99256.1"/>
    <property type="molecule type" value="Genomic_DNA"/>
</dbReference>
<organism evidence="3 4">
    <name type="scientific">Trypanosoma conorhini</name>
    <dbReference type="NCBI Taxonomy" id="83891"/>
    <lineage>
        <taxon>Eukaryota</taxon>
        <taxon>Discoba</taxon>
        <taxon>Euglenozoa</taxon>
        <taxon>Kinetoplastea</taxon>
        <taxon>Metakinetoplastina</taxon>
        <taxon>Trypanosomatida</taxon>
        <taxon>Trypanosomatidae</taxon>
        <taxon>Trypanosoma</taxon>
    </lineage>
</organism>
<keyword evidence="2" id="KW-0732">Signal</keyword>